<evidence type="ECO:0000256" key="5">
    <source>
        <dbReference type="ARBA" id="ARBA00022694"/>
    </source>
</evidence>
<evidence type="ECO:0000256" key="8">
    <source>
        <dbReference type="ARBA" id="ARBA00022842"/>
    </source>
</evidence>
<name>A0ABV8UFZ3_9PROT</name>
<protein>
    <recommendedName>
        <fullName evidence="10">tRNA dimethylallyltransferase</fullName>
        <ecNumber evidence="10">2.5.1.75</ecNumber>
    </recommendedName>
    <alternativeName>
        <fullName evidence="10">Dimethylallyl diphosphate:tRNA dimethylallyltransferase</fullName>
        <shortName evidence="10">DMAPP:tRNA dimethylallyltransferase</shortName>
        <shortName evidence="10">DMATase</shortName>
    </alternativeName>
    <alternativeName>
        <fullName evidence="10">Isopentenyl-diphosphate:tRNA isopentenyltransferase</fullName>
        <shortName evidence="10">IPP transferase</shortName>
        <shortName evidence="10">IPPT</shortName>
        <shortName evidence="10">IPTase</shortName>
    </alternativeName>
</protein>
<dbReference type="InterPro" id="IPR039657">
    <property type="entry name" value="Dimethylallyltransferase"/>
</dbReference>
<organism evidence="14 15">
    <name type="scientific">Fodinicurvata halophila</name>
    <dbReference type="NCBI Taxonomy" id="1419723"/>
    <lineage>
        <taxon>Bacteria</taxon>
        <taxon>Pseudomonadati</taxon>
        <taxon>Pseudomonadota</taxon>
        <taxon>Alphaproteobacteria</taxon>
        <taxon>Rhodospirillales</taxon>
        <taxon>Rhodovibrionaceae</taxon>
        <taxon>Fodinicurvata</taxon>
    </lineage>
</organism>
<comment type="catalytic activity">
    <reaction evidence="9 10 11">
        <text>adenosine(37) in tRNA + dimethylallyl diphosphate = N(6)-dimethylallyladenosine(37) in tRNA + diphosphate</text>
        <dbReference type="Rhea" id="RHEA:26482"/>
        <dbReference type="Rhea" id="RHEA-COMP:10162"/>
        <dbReference type="Rhea" id="RHEA-COMP:10375"/>
        <dbReference type="ChEBI" id="CHEBI:33019"/>
        <dbReference type="ChEBI" id="CHEBI:57623"/>
        <dbReference type="ChEBI" id="CHEBI:74411"/>
        <dbReference type="ChEBI" id="CHEBI:74415"/>
        <dbReference type="EC" id="2.5.1.75"/>
    </reaction>
</comment>
<evidence type="ECO:0000313" key="14">
    <source>
        <dbReference type="EMBL" id="MFC4350177.1"/>
    </source>
</evidence>
<evidence type="ECO:0000256" key="12">
    <source>
        <dbReference type="RuleBase" id="RU003784"/>
    </source>
</evidence>
<dbReference type="HAMAP" id="MF_00185">
    <property type="entry name" value="IPP_trans"/>
    <property type="match status" value="1"/>
</dbReference>
<dbReference type="EMBL" id="JBHSCW010000001">
    <property type="protein sequence ID" value="MFC4350177.1"/>
    <property type="molecule type" value="Genomic_DNA"/>
</dbReference>
<feature type="binding site" evidence="10">
    <location>
        <begin position="32"/>
        <end position="39"/>
    </location>
    <ligand>
        <name>ATP</name>
        <dbReference type="ChEBI" id="CHEBI:30616"/>
    </ligand>
</feature>
<reference evidence="15" key="1">
    <citation type="journal article" date="2019" name="Int. J. Syst. Evol. Microbiol.">
        <title>The Global Catalogue of Microorganisms (GCM) 10K type strain sequencing project: providing services to taxonomists for standard genome sequencing and annotation.</title>
        <authorList>
            <consortium name="The Broad Institute Genomics Platform"/>
            <consortium name="The Broad Institute Genome Sequencing Center for Infectious Disease"/>
            <person name="Wu L."/>
            <person name="Ma J."/>
        </authorList>
    </citation>
    <scope>NUCLEOTIDE SEQUENCE [LARGE SCALE GENOMIC DNA]</scope>
    <source>
        <strain evidence="15">CECT 8472</strain>
    </source>
</reference>
<keyword evidence="15" id="KW-1185">Reference proteome</keyword>
<evidence type="ECO:0000256" key="11">
    <source>
        <dbReference type="RuleBase" id="RU003783"/>
    </source>
</evidence>
<dbReference type="Gene3D" id="3.40.50.300">
    <property type="entry name" value="P-loop containing nucleotide triphosphate hydrolases"/>
    <property type="match status" value="1"/>
</dbReference>
<evidence type="ECO:0000256" key="1">
    <source>
        <dbReference type="ARBA" id="ARBA00001946"/>
    </source>
</evidence>
<accession>A0ABV8UFZ3</accession>
<dbReference type="Pfam" id="PF01715">
    <property type="entry name" value="IPPT"/>
    <property type="match status" value="1"/>
</dbReference>
<feature type="site" description="Interaction with substrate tRNA" evidence="10">
    <location>
        <position position="149"/>
    </location>
</feature>
<evidence type="ECO:0000256" key="3">
    <source>
        <dbReference type="ARBA" id="ARBA00005842"/>
    </source>
</evidence>
<comment type="function">
    <text evidence="2 10 12">Catalyzes the transfer of a dimethylallyl group onto the adenine at position 37 in tRNAs that read codons beginning with uridine, leading to the formation of N6-(dimethylallyl)adenosine (i(6)A).</text>
</comment>
<dbReference type="NCBIfam" id="TIGR00174">
    <property type="entry name" value="miaA"/>
    <property type="match status" value="1"/>
</dbReference>
<evidence type="ECO:0000256" key="13">
    <source>
        <dbReference type="RuleBase" id="RU003785"/>
    </source>
</evidence>
<dbReference type="Gene3D" id="1.10.20.140">
    <property type="match status" value="1"/>
</dbReference>
<keyword evidence="5 10" id="KW-0819">tRNA processing</keyword>
<keyword evidence="4 10" id="KW-0808">Transferase</keyword>
<dbReference type="SUPFAM" id="SSF52540">
    <property type="entry name" value="P-loop containing nucleoside triphosphate hydrolases"/>
    <property type="match status" value="1"/>
</dbReference>
<evidence type="ECO:0000256" key="10">
    <source>
        <dbReference type="HAMAP-Rule" id="MF_00185"/>
    </source>
</evidence>
<comment type="similarity">
    <text evidence="3 10 13">Belongs to the IPP transferase family.</text>
</comment>
<comment type="subunit">
    <text evidence="10">Monomer.</text>
</comment>
<keyword evidence="6 10" id="KW-0547">Nucleotide-binding</keyword>
<evidence type="ECO:0000256" key="2">
    <source>
        <dbReference type="ARBA" id="ARBA00003213"/>
    </source>
</evidence>
<dbReference type="Proteomes" id="UP001595799">
    <property type="component" value="Unassembled WGS sequence"/>
</dbReference>
<dbReference type="GO" id="GO:0052381">
    <property type="term" value="F:tRNA dimethylallyltransferase activity"/>
    <property type="evidence" value="ECO:0007669"/>
    <property type="project" value="UniProtKB-EC"/>
</dbReference>
<evidence type="ECO:0000256" key="6">
    <source>
        <dbReference type="ARBA" id="ARBA00022741"/>
    </source>
</evidence>
<evidence type="ECO:0000313" key="15">
    <source>
        <dbReference type="Proteomes" id="UP001595799"/>
    </source>
</evidence>
<keyword evidence="8 10" id="KW-0460">Magnesium</keyword>
<feature type="region of interest" description="Interaction with substrate tRNA" evidence="10">
    <location>
        <begin position="181"/>
        <end position="185"/>
    </location>
</feature>
<sequence>MSQDPIDRPANGHKSLVGKERDNLPPAVIVAGPTASGKSGLALRLAEAFEGTVVNADALQIYRDIPILSAQPGQGEQARVPHRLYGFAEAWEQYSAGRWAELARGEMEAAHASGRLPILTGGTGLYLKALEEGLATAPQVESGTRAAARERLRALGREAFVAEVQRLDPDSAARLHPNDTQRLLRAWEVAEGTGRPLSEWQRRTAIPPAPWRFFWLVLMPPRATLTPICDRRFALMMEQGALEEVRRLRSLDPPAQGTIRKAVGVRELLAHLDGEMSLEDAVAAAQHSTRRYAKRQMTWLRTQVLRHKKNVHLEETKFYESDEERIFSIIRHFVLTTPT</sequence>
<dbReference type="EC" id="2.5.1.75" evidence="10"/>
<comment type="caution">
    <text evidence="10">Lacks conserved residue(s) required for the propagation of feature annotation.</text>
</comment>
<dbReference type="InterPro" id="IPR018022">
    <property type="entry name" value="IPT"/>
</dbReference>
<evidence type="ECO:0000256" key="4">
    <source>
        <dbReference type="ARBA" id="ARBA00022679"/>
    </source>
</evidence>
<dbReference type="RefSeq" id="WP_382420367.1">
    <property type="nucleotide sequence ID" value="NZ_JBHSCW010000001.1"/>
</dbReference>
<evidence type="ECO:0000256" key="9">
    <source>
        <dbReference type="ARBA" id="ARBA00049563"/>
    </source>
</evidence>
<feature type="binding site" evidence="10">
    <location>
        <begin position="34"/>
        <end position="39"/>
    </location>
    <ligand>
        <name>substrate</name>
    </ligand>
</feature>
<dbReference type="PANTHER" id="PTHR11088">
    <property type="entry name" value="TRNA DIMETHYLALLYLTRANSFERASE"/>
    <property type="match status" value="1"/>
</dbReference>
<comment type="caution">
    <text evidence="14">The sequence shown here is derived from an EMBL/GenBank/DDBJ whole genome shotgun (WGS) entry which is preliminary data.</text>
</comment>
<dbReference type="PANTHER" id="PTHR11088:SF60">
    <property type="entry name" value="TRNA DIMETHYLALLYLTRANSFERASE"/>
    <property type="match status" value="1"/>
</dbReference>
<comment type="cofactor">
    <cofactor evidence="1 10">
        <name>Mg(2+)</name>
        <dbReference type="ChEBI" id="CHEBI:18420"/>
    </cofactor>
</comment>
<keyword evidence="7 10" id="KW-0067">ATP-binding</keyword>
<feature type="site" description="Interaction with substrate tRNA" evidence="10">
    <location>
        <position position="123"/>
    </location>
</feature>
<gene>
    <name evidence="10 14" type="primary">miaA</name>
    <name evidence="14" type="ORF">ACFOW6_01335</name>
</gene>
<proteinExistence type="inferred from homology"/>
<evidence type="ECO:0000256" key="7">
    <source>
        <dbReference type="ARBA" id="ARBA00022840"/>
    </source>
</evidence>
<dbReference type="InterPro" id="IPR027417">
    <property type="entry name" value="P-loop_NTPase"/>
</dbReference>